<comment type="pathway">
    <text evidence="1 6">Cell wall biogenesis; peptidoglycan biosynthesis.</text>
</comment>
<keyword evidence="7" id="KW-1133">Transmembrane helix</keyword>
<dbReference type="GO" id="GO:0071555">
    <property type="term" value="P:cell wall organization"/>
    <property type="evidence" value="ECO:0007669"/>
    <property type="project" value="UniProtKB-UniRule"/>
</dbReference>
<evidence type="ECO:0000313" key="9">
    <source>
        <dbReference type="EMBL" id="EHM01108.1"/>
    </source>
</evidence>
<dbReference type="CDD" id="cd16913">
    <property type="entry name" value="YkuD_like"/>
    <property type="match status" value="1"/>
</dbReference>
<dbReference type="InterPro" id="IPR038063">
    <property type="entry name" value="Transpep_catalytic_dom"/>
</dbReference>
<evidence type="ECO:0000256" key="5">
    <source>
        <dbReference type="ARBA" id="ARBA00023316"/>
    </source>
</evidence>
<dbReference type="GO" id="GO:0018104">
    <property type="term" value="P:peptidoglycan-protein cross-linking"/>
    <property type="evidence" value="ECO:0007669"/>
    <property type="project" value="TreeGrafter"/>
</dbReference>
<dbReference type="Gene3D" id="2.40.440.10">
    <property type="entry name" value="L,D-transpeptidase catalytic domain-like"/>
    <property type="match status" value="1"/>
</dbReference>
<dbReference type="HOGENOM" id="CLU_089260_1_1_9"/>
<accession>G9ZKH9</accession>
<sequence>MLFLVRSTNLNIRFQINYDLIDYINGGNKMKRHLLTASAWLAVFVLGLALFINFTSSQGVSAQDHVIAKTVNWRQPSESQAYPNLKKYKHVWIYVSTKQQKVYFHGNGHVIYTMICSTGKPSSPTPKGTYHIQAQRGLSFYNAASGEGAHYWVSWKGHGIYLFHSVPVNRSGKYIPFEAEKLGTPASHGCVRLTVADAHWVYQHVPYGMKVVIK</sequence>
<protein>
    <submittedName>
        <fullName evidence="9">ErfK/YbiS/YcfS/YnhG</fullName>
    </submittedName>
</protein>
<name>G9ZKH9_9LACO</name>
<keyword evidence="7" id="KW-0472">Membrane</keyword>
<dbReference type="STRING" id="797515.HMPREF9103_00227"/>
<feature type="transmembrane region" description="Helical" evidence="7">
    <location>
        <begin position="34"/>
        <end position="54"/>
    </location>
</feature>
<keyword evidence="5 6" id="KW-0961">Cell wall biogenesis/degradation</keyword>
<dbReference type="PATRIC" id="fig|797515.3.peg.208"/>
<dbReference type="PANTHER" id="PTHR30582">
    <property type="entry name" value="L,D-TRANSPEPTIDASE"/>
    <property type="match status" value="1"/>
</dbReference>
<dbReference type="PANTHER" id="PTHR30582:SF2">
    <property type="entry name" value="L,D-TRANSPEPTIDASE YCIB-RELATED"/>
    <property type="match status" value="1"/>
</dbReference>
<dbReference type="InterPro" id="IPR005490">
    <property type="entry name" value="LD_TPept_cat_dom"/>
</dbReference>
<keyword evidence="2" id="KW-0808">Transferase</keyword>
<evidence type="ECO:0000259" key="8">
    <source>
        <dbReference type="PROSITE" id="PS52029"/>
    </source>
</evidence>
<dbReference type="GO" id="GO:0008360">
    <property type="term" value="P:regulation of cell shape"/>
    <property type="evidence" value="ECO:0007669"/>
    <property type="project" value="UniProtKB-UniRule"/>
</dbReference>
<proteinExistence type="predicted"/>
<dbReference type="eggNOG" id="COG1376">
    <property type="taxonomic scope" value="Bacteria"/>
</dbReference>
<evidence type="ECO:0000256" key="4">
    <source>
        <dbReference type="ARBA" id="ARBA00022984"/>
    </source>
</evidence>
<feature type="active site" description="Proton donor/acceptor" evidence="6">
    <location>
        <position position="164"/>
    </location>
</feature>
<evidence type="ECO:0000313" key="10">
    <source>
        <dbReference type="Proteomes" id="UP000004625"/>
    </source>
</evidence>
<dbReference type="GO" id="GO:0005576">
    <property type="term" value="C:extracellular region"/>
    <property type="evidence" value="ECO:0007669"/>
    <property type="project" value="TreeGrafter"/>
</dbReference>
<feature type="domain" description="L,D-TPase catalytic" evidence="8">
    <location>
        <begin position="91"/>
        <end position="214"/>
    </location>
</feature>
<organism evidence="9 10">
    <name type="scientific">Lentilactobacillus parafarraginis F0439</name>
    <dbReference type="NCBI Taxonomy" id="797515"/>
    <lineage>
        <taxon>Bacteria</taxon>
        <taxon>Bacillati</taxon>
        <taxon>Bacillota</taxon>
        <taxon>Bacilli</taxon>
        <taxon>Lactobacillales</taxon>
        <taxon>Lactobacillaceae</taxon>
        <taxon>Lentilactobacillus</taxon>
    </lineage>
</organism>
<evidence type="ECO:0000256" key="3">
    <source>
        <dbReference type="ARBA" id="ARBA00022960"/>
    </source>
</evidence>
<dbReference type="SUPFAM" id="SSF141523">
    <property type="entry name" value="L,D-transpeptidase catalytic domain-like"/>
    <property type="match status" value="1"/>
</dbReference>
<keyword evidence="4 6" id="KW-0573">Peptidoglycan synthesis</keyword>
<gene>
    <name evidence="9" type="ORF">HMPREF9103_00227</name>
</gene>
<dbReference type="Proteomes" id="UP000004625">
    <property type="component" value="Unassembled WGS sequence"/>
</dbReference>
<dbReference type="PROSITE" id="PS52029">
    <property type="entry name" value="LD_TPASE"/>
    <property type="match status" value="1"/>
</dbReference>
<keyword evidence="7" id="KW-0812">Transmembrane</keyword>
<dbReference type="GO" id="GO:0071972">
    <property type="term" value="F:peptidoglycan L,D-transpeptidase activity"/>
    <property type="evidence" value="ECO:0007669"/>
    <property type="project" value="TreeGrafter"/>
</dbReference>
<dbReference type="UniPathway" id="UPA00219"/>
<dbReference type="GO" id="GO:0016740">
    <property type="term" value="F:transferase activity"/>
    <property type="evidence" value="ECO:0007669"/>
    <property type="project" value="UniProtKB-KW"/>
</dbReference>
<evidence type="ECO:0000256" key="7">
    <source>
        <dbReference type="SAM" id="Phobius"/>
    </source>
</evidence>
<evidence type="ECO:0000256" key="6">
    <source>
        <dbReference type="PROSITE-ProRule" id="PRU01373"/>
    </source>
</evidence>
<evidence type="ECO:0000256" key="1">
    <source>
        <dbReference type="ARBA" id="ARBA00004752"/>
    </source>
</evidence>
<dbReference type="InterPro" id="IPR050979">
    <property type="entry name" value="LD-transpeptidase"/>
</dbReference>
<dbReference type="EMBL" id="AGEY01000012">
    <property type="protein sequence ID" value="EHM01108.1"/>
    <property type="molecule type" value="Genomic_DNA"/>
</dbReference>
<feature type="active site" description="Nucleophile" evidence="6">
    <location>
        <position position="190"/>
    </location>
</feature>
<comment type="caution">
    <text evidence="9">The sequence shown here is derived from an EMBL/GenBank/DDBJ whole genome shotgun (WGS) entry which is preliminary data.</text>
</comment>
<reference evidence="9 10" key="1">
    <citation type="submission" date="2011-09" db="EMBL/GenBank/DDBJ databases">
        <authorList>
            <person name="Weinstock G."/>
            <person name="Sodergren E."/>
            <person name="Clifton S."/>
            <person name="Fulton L."/>
            <person name="Fulton B."/>
            <person name="Courtney L."/>
            <person name="Fronick C."/>
            <person name="Harrison M."/>
            <person name="Strong C."/>
            <person name="Farmer C."/>
            <person name="Delahaunty K."/>
            <person name="Markovic C."/>
            <person name="Hall O."/>
            <person name="Minx P."/>
            <person name="Tomlinson C."/>
            <person name="Mitreva M."/>
            <person name="Hou S."/>
            <person name="Chen J."/>
            <person name="Wollam A."/>
            <person name="Pepin K.H."/>
            <person name="Johnson M."/>
            <person name="Bhonagiri V."/>
            <person name="Zhang X."/>
            <person name="Suruliraj S."/>
            <person name="Warren W."/>
            <person name="Chinwalla A."/>
            <person name="Mardis E.R."/>
            <person name="Wilson R.K."/>
        </authorList>
    </citation>
    <scope>NUCLEOTIDE SEQUENCE [LARGE SCALE GENOMIC DNA]</scope>
    <source>
        <strain evidence="9 10">F0439</strain>
    </source>
</reference>
<dbReference type="Pfam" id="PF03734">
    <property type="entry name" value="YkuD"/>
    <property type="match status" value="1"/>
</dbReference>
<keyword evidence="3 6" id="KW-0133">Cell shape</keyword>
<keyword evidence="10" id="KW-1185">Reference proteome</keyword>
<dbReference type="AlphaFoldDB" id="G9ZKH9"/>
<evidence type="ECO:0000256" key="2">
    <source>
        <dbReference type="ARBA" id="ARBA00022679"/>
    </source>
</evidence>